<dbReference type="InterPro" id="IPR013785">
    <property type="entry name" value="Aldolase_TIM"/>
</dbReference>
<evidence type="ECO:0000256" key="13">
    <source>
        <dbReference type="ARBA" id="ARBA00047838"/>
    </source>
</evidence>
<dbReference type="Proteomes" id="UP000245680">
    <property type="component" value="Unassembled WGS sequence"/>
</dbReference>
<dbReference type="OrthoDB" id="9781903at2"/>
<comment type="function">
    <text evidence="9">IGPS catalyzes the conversion of PRFAR and glutamine to IGP, AICAR and glutamate. The HisF subunit catalyzes the cyclization activity that produces IGP and AICAR from PRFAR using the ammonia provided by the HisH subunit.</text>
</comment>
<dbReference type="EMBL" id="QGKU01000003">
    <property type="protein sequence ID" value="PWR04543.1"/>
    <property type="molecule type" value="Genomic_DNA"/>
</dbReference>
<dbReference type="InterPro" id="IPR004651">
    <property type="entry name" value="HisF"/>
</dbReference>
<organism evidence="15 16">
    <name type="scientific">Meridianimarinicoccus roseus</name>
    <dbReference type="NCBI Taxonomy" id="2072018"/>
    <lineage>
        <taxon>Bacteria</taxon>
        <taxon>Pseudomonadati</taxon>
        <taxon>Pseudomonadota</taxon>
        <taxon>Alphaproteobacteria</taxon>
        <taxon>Rhodobacterales</taxon>
        <taxon>Paracoccaceae</taxon>
        <taxon>Meridianimarinicoccus</taxon>
    </lineage>
</organism>
<comment type="caution">
    <text evidence="15">The sequence shown here is derived from an EMBL/GenBank/DDBJ whole genome shotgun (WGS) entry which is preliminary data.</text>
</comment>
<evidence type="ECO:0000256" key="6">
    <source>
        <dbReference type="ARBA" id="ARBA00022605"/>
    </source>
</evidence>
<dbReference type="GO" id="GO:0016829">
    <property type="term" value="F:lyase activity"/>
    <property type="evidence" value="ECO:0007669"/>
    <property type="project" value="UniProtKB-KW"/>
</dbReference>
<dbReference type="InterPro" id="IPR011060">
    <property type="entry name" value="RibuloseP-bd_barrel"/>
</dbReference>
<evidence type="ECO:0000313" key="15">
    <source>
        <dbReference type="EMBL" id="PWR04543.1"/>
    </source>
</evidence>
<evidence type="ECO:0000256" key="2">
    <source>
        <dbReference type="ARBA" id="ARBA00009667"/>
    </source>
</evidence>
<dbReference type="PANTHER" id="PTHR21235">
    <property type="entry name" value="IMIDAZOLE GLYCEROL PHOSPHATE SYNTHASE SUBUNIT HISF/H IGP SYNTHASE SUBUNIT HISF/H"/>
    <property type="match status" value="1"/>
</dbReference>
<evidence type="ECO:0000256" key="8">
    <source>
        <dbReference type="ARBA" id="ARBA00023239"/>
    </source>
</evidence>
<evidence type="ECO:0000256" key="4">
    <source>
        <dbReference type="ARBA" id="ARBA00012809"/>
    </source>
</evidence>
<dbReference type="GO" id="GO:0000105">
    <property type="term" value="P:L-histidine biosynthetic process"/>
    <property type="evidence" value="ECO:0007669"/>
    <property type="project" value="UniProtKB-UniPathway"/>
</dbReference>
<gene>
    <name evidence="15" type="ORF">DKT77_00825</name>
</gene>
<dbReference type="UniPathway" id="UPA00031">
    <property type="reaction ID" value="UER00010"/>
</dbReference>
<evidence type="ECO:0000256" key="10">
    <source>
        <dbReference type="ARBA" id="ARBA00030264"/>
    </source>
</evidence>
<comment type="subunit">
    <text evidence="3">Heterodimer of HisH and HisF.</text>
</comment>
<sequence length="257" mass="27684">MLKKRIIPKFLIRDGRLVKGIEFFGGWREAGNPVSTAKVYDSYGVDEMIFLDIDATLQGRPANGRIIERVSEEVFMPLTVGGGITTLGQIEDLLKSGADKVAINSSAIADPGFITRAASRFGDQCIVVAIDYRSGPDGAKVHTRCGTEPTDLDAVDWALRMEDAHAGEIMMTSIDRDGTMDGYDLDMIASLANRLDKPLIASSGAGTLKHCMDALDAGASAITISSMFLFTDQSPIKVRSYLSTNGCNVRSQHGSRS</sequence>
<evidence type="ECO:0000313" key="16">
    <source>
        <dbReference type="Proteomes" id="UP000245680"/>
    </source>
</evidence>
<dbReference type="EC" id="4.3.2.10" evidence="4"/>
<dbReference type="GO" id="GO:0000107">
    <property type="term" value="F:imidazoleglycerol-phosphate synthase activity"/>
    <property type="evidence" value="ECO:0007669"/>
    <property type="project" value="InterPro"/>
</dbReference>
<dbReference type="Pfam" id="PF00977">
    <property type="entry name" value="His_biosynth"/>
    <property type="match status" value="1"/>
</dbReference>
<evidence type="ECO:0000256" key="3">
    <source>
        <dbReference type="ARBA" id="ARBA00011152"/>
    </source>
</evidence>
<keyword evidence="6 14" id="KW-0028">Amino-acid biosynthesis</keyword>
<keyword evidence="7 14" id="KW-0368">Histidine biosynthesis</keyword>
<reference evidence="15 16" key="1">
    <citation type="submission" date="2018-05" db="EMBL/GenBank/DDBJ databases">
        <title>Rhodobacteraceae gen. nov., sp. nov. isolated from sea water.</title>
        <authorList>
            <person name="Ren Y."/>
        </authorList>
    </citation>
    <scope>NUCLEOTIDE SEQUENCE [LARGE SCALE GENOMIC DNA]</scope>
    <source>
        <strain evidence="15 16">TG-679</strain>
    </source>
</reference>
<evidence type="ECO:0000256" key="7">
    <source>
        <dbReference type="ARBA" id="ARBA00023102"/>
    </source>
</evidence>
<accession>A0A2V2LSZ3</accession>
<dbReference type="CDD" id="cd04731">
    <property type="entry name" value="HisF"/>
    <property type="match status" value="1"/>
</dbReference>
<dbReference type="AlphaFoldDB" id="A0A2V2LSZ3"/>
<evidence type="ECO:0000256" key="11">
    <source>
        <dbReference type="ARBA" id="ARBA00031409"/>
    </source>
</evidence>
<evidence type="ECO:0000256" key="14">
    <source>
        <dbReference type="RuleBase" id="RU003657"/>
    </source>
</evidence>
<keyword evidence="8" id="KW-0456">Lyase</keyword>
<evidence type="ECO:0000256" key="12">
    <source>
        <dbReference type="ARBA" id="ARBA00032401"/>
    </source>
</evidence>
<proteinExistence type="inferred from homology"/>
<evidence type="ECO:0000256" key="5">
    <source>
        <dbReference type="ARBA" id="ARBA00016318"/>
    </source>
</evidence>
<dbReference type="PANTHER" id="PTHR21235:SF2">
    <property type="entry name" value="IMIDAZOLE GLYCEROL PHOSPHATE SYNTHASE HISHF"/>
    <property type="match status" value="1"/>
</dbReference>
<evidence type="ECO:0000256" key="9">
    <source>
        <dbReference type="ARBA" id="ARBA00025475"/>
    </source>
</evidence>
<dbReference type="InterPro" id="IPR006062">
    <property type="entry name" value="His_biosynth"/>
</dbReference>
<dbReference type="RefSeq" id="WP_109809845.1">
    <property type="nucleotide sequence ID" value="NZ_QGKU01000003.1"/>
</dbReference>
<name>A0A2V2LSZ3_9RHOB</name>
<keyword evidence="16" id="KW-1185">Reference proteome</keyword>
<comment type="similarity">
    <text evidence="2 14">Belongs to the HisA/HisF family.</text>
</comment>
<dbReference type="Gene3D" id="3.20.20.70">
    <property type="entry name" value="Aldolase class I"/>
    <property type="match status" value="1"/>
</dbReference>
<comment type="catalytic activity">
    <reaction evidence="13">
        <text>5-[(5-phospho-1-deoxy-D-ribulos-1-ylimino)methylamino]-1-(5-phospho-beta-D-ribosyl)imidazole-4-carboxamide + L-glutamine = D-erythro-1-(imidazol-4-yl)glycerol 3-phosphate + 5-amino-1-(5-phospho-beta-D-ribosyl)imidazole-4-carboxamide + L-glutamate + H(+)</text>
        <dbReference type="Rhea" id="RHEA:24793"/>
        <dbReference type="ChEBI" id="CHEBI:15378"/>
        <dbReference type="ChEBI" id="CHEBI:29985"/>
        <dbReference type="ChEBI" id="CHEBI:58278"/>
        <dbReference type="ChEBI" id="CHEBI:58359"/>
        <dbReference type="ChEBI" id="CHEBI:58475"/>
        <dbReference type="ChEBI" id="CHEBI:58525"/>
        <dbReference type="EC" id="4.3.2.10"/>
    </reaction>
</comment>
<dbReference type="SUPFAM" id="SSF51366">
    <property type="entry name" value="Ribulose-phoshate binding barrel"/>
    <property type="match status" value="1"/>
</dbReference>
<evidence type="ECO:0000256" key="1">
    <source>
        <dbReference type="ARBA" id="ARBA00005091"/>
    </source>
</evidence>
<comment type="pathway">
    <text evidence="1">Amino-acid biosynthesis; L-histidine biosynthesis; L-histidine from 5-phospho-alpha-D-ribose 1-diphosphate: step 5/9.</text>
</comment>
<dbReference type="InterPro" id="IPR050064">
    <property type="entry name" value="IGPS_HisA/HisF"/>
</dbReference>
<protein>
    <recommendedName>
        <fullName evidence="5">Imidazole glycerol phosphate synthase subunit HisF</fullName>
        <ecNumber evidence="4">4.3.2.10</ecNumber>
    </recommendedName>
    <alternativeName>
        <fullName evidence="10">IGP synthase cyclase subunit</fullName>
    </alternativeName>
    <alternativeName>
        <fullName evidence="11">IGP synthase subunit HisF</fullName>
    </alternativeName>
    <alternativeName>
        <fullName evidence="12">ImGP synthase subunit HisF</fullName>
    </alternativeName>
</protein>